<keyword evidence="4" id="KW-1185">Reference proteome</keyword>
<reference evidence="3" key="1">
    <citation type="submission" date="2023-04" db="EMBL/GenBank/DDBJ databases">
        <title>Complete genome sequence of Temperatibacter marinus.</title>
        <authorList>
            <person name="Rong J.-C."/>
            <person name="Yi M.-L."/>
            <person name="Zhao Q."/>
        </authorList>
    </citation>
    <scope>NUCLEOTIDE SEQUENCE</scope>
    <source>
        <strain evidence="3">NBRC 110045</strain>
    </source>
</reference>
<proteinExistence type="predicted"/>
<evidence type="ECO:0000259" key="2">
    <source>
        <dbReference type="Pfam" id="PF03703"/>
    </source>
</evidence>
<feature type="transmembrane region" description="Helical" evidence="1">
    <location>
        <begin position="212"/>
        <end position="230"/>
    </location>
</feature>
<feature type="domain" description="YdbS-like PH" evidence="2">
    <location>
        <begin position="433"/>
        <end position="509"/>
    </location>
</feature>
<dbReference type="AlphaFoldDB" id="A0AA52HBI5"/>
<evidence type="ECO:0000313" key="3">
    <source>
        <dbReference type="EMBL" id="WND03785.1"/>
    </source>
</evidence>
<dbReference type="InterPro" id="IPR005182">
    <property type="entry name" value="YdbS-like_PH"/>
</dbReference>
<dbReference type="PIRSF" id="PIRSF026631">
    <property type="entry name" value="UCP026631"/>
    <property type="match status" value="1"/>
</dbReference>
<feature type="transmembrane region" description="Helical" evidence="1">
    <location>
        <begin position="391"/>
        <end position="409"/>
    </location>
</feature>
<protein>
    <submittedName>
        <fullName evidence="3">PH domain-containing protein</fullName>
    </submittedName>
</protein>
<feature type="transmembrane region" description="Helical" evidence="1">
    <location>
        <begin position="415"/>
        <end position="434"/>
    </location>
</feature>
<evidence type="ECO:0000313" key="4">
    <source>
        <dbReference type="Proteomes" id="UP001268683"/>
    </source>
</evidence>
<name>A0AA52HBI5_9PROT</name>
<feature type="domain" description="YdbS-like PH" evidence="2">
    <location>
        <begin position="86"/>
        <end position="164"/>
    </location>
</feature>
<dbReference type="InterPro" id="IPR014529">
    <property type="entry name" value="UCP026631"/>
</dbReference>
<dbReference type="PANTHER" id="PTHR34473">
    <property type="entry name" value="UPF0699 TRANSMEMBRANE PROTEIN YDBS"/>
    <property type="match status" value="1"/>
</dbReference>
<dbReference type="Pfam" id="PF03703">
    <property type="entry name" value="bPH_2"/>
    <property type="match status" value="2"/>
</dbReference>
<keyword evidence="1" id="KW-0472">Membrane</keyword>
<organism evidence="3 4">
    <name type="scientific">Temperatibacter marinus</name>
    <dbReference type="NCBI Taxonomy" id="1456591"/>
    <lineage>
        <taxon>Bacteria</taxon>
        <taxon>Pseudomonadati</taxon>
        <taxon>Pseudomonadota</taxon>
        <taxon>Alphaproteobacteria</taxon>
        <taxon>Kordiimonadales</taxon>
        <taxon>Temperatibacteraceae</taxon>
        <taxon>Temperatibacter</taxon>
    </lineage>
</organism>
<sequence>MSDSELSIESSPEQEGYELQNWQKVSPLSILHFTIGQIFKFFTQGIQGLLPLLAVGVGAGEKRWLVLGIIALVGGAVLIIGAILTYMKFRYRLHADQVHIQKGVLTRKRLHLDYDRIQNVALEEPLYFRPFNMVVVKIESAGSSGEEVALAGIPREKAAEIRSTVMNYKPQNSLKKEAVTQESAPIDLPAETELLRLSIDELIRYGLSNNNVWIMMGFFGGIMPQIDDMLSSYIKPMFEAGQEAVNGIEYGVAILLVFFLLTVFIVMMLFSILGAIITQYNFRLSRGTDGRFHRSKGLFERQETSLKESKIQAVVFKQGWVAKLLNRWHIYLKQVSFKGQQHQPGQKGDVNLLIPSSTDAFMDRMMGITFPTYKPQEAFSPINKRFIYKTVGLYVLPIATLVAALNWFIHGKLIALVPFLAPVIALPLLYLVWYRYGYQRDDTHGYIRSGFIGQKRTLFAFYKVQTVEVTQSYGQRKTGHAELKIKLAGTSLTIPYMPIEDAYEWRDRILYEVETTEKSFM</sequence>
<feature type="transmembrane region" description="Helical" evidence="1">
    <location>
        <begin position="64"/>
        <end position="87"/>
    </location>
</feature>
<accession>A0AA52HBI5</accession>
<evidence type="ECO:0000256" key="1">
    <source>
        <dbReference type="SAM" id="Phobius"/>
    </source>
</evidence>
<dbReference type="EMBL" id="CP123872">
    <property type="protein sequence ID" value="WND03785.1"/>
    <property type="molecule type" value="Genomic_DNA"/>
</dbReference>
<gene>
    <name evidence="3" type="ORF">QGN29_05275</name>
</gene>
<dbReference type="Proteomes" id="UP001268683">
    <property type="component" value="Chromosome"/>
</dbReference>
<dbReference type="KEGG" id="tmk:QGN29_05275"/>
<dbReference type="RefSeq" id="WP_310799640.1">
    <property type="nucleotide sequence ID" value="NZ_CP123872.1"/>
</dbReference>
<keyword evidence="1" id="KW-0812">Transmembrane</keyword>
<dbReference type="PANTHER" id="PTHR34473:SF2">
    <property type="entry name" value="UPF0699 TRANSMEMBRANE PROTEIN YDBT"/>
    <property type="match status" value="1"/>
</dbReference>
<feature type="transmembrane region" description="Helical" evidence="1">
    <location>
        <begin position="250"/>
        <end position="277"/>
    </location>
</feature>
<keyword evidence="1" id="KW-1133">Transmembrane helix</keyword>